<dbReference type="Gene3D" id="3.40.50.300">
    <property type="entry name" value="P-loop containing nucleotide triphosphate hydrolases"/>
    <property type="match status" value="1"/>
</dbReference>
<protein>
    <recommendedName>
        <fullName evidence="3">ABC transporter domain-containing protein</fullName>
    </recommendedName>
</protein>
<dbReference type="InterPro" id="IPR027417">
    <property type="entry name" value="P-loop_NTPase"/>
</dbReference>
<accession>A0AAD1KQV0</accession>
<evidence type="ECO:0000313" key="2">
    <source>
        <dbReference type="Proteomes" id="UP000825072"/>
    </source>
</evidence>
<sequence length="96" mass="10128">MELLNASIADNLRLVAPDAGDGELWRVLGEVGLAGEVRGMEAGLRTVVGPAGTRLSGGQAQRLTVARNLPTGVSRTWLRILESESSRFSARGGREA</sequence>
<proteinExistence type="predicted"/>
<evidence type="ECO:0008006" key="3">
    <source>
        <dbReference type="Google" id="ProtNLM"/>
    </source>
</evidence>
<dbReference type="EMBL" id="AP024747">
    <property type="protein sequence ID" value="BCY25511.1"/>
    <property type="molecule type" value="Genomic_DNA"/>
</dbReference>
<dbReference type="Proteomes" id="UP000825072">
    <property type="component" value="Chromosome 1"/>
</dbReference>
<dbReference type="AlphaFoldDB" id="A0AAD1KQV0"/>
<organism evidence="1 2">
    <name type="scientific">Cutibacterium modestum</name>
    <dbReference type="NCBI Taxonomy" id="2559073"/>
    <lineage>
        <taxon>Bacteria</taxon>
        <taxon>Bacillati</taxon>
        <taxon>Actinomycetota</taxon>
        <taxon>Actinomycetes</taxon>
        <taxon>Propionibacteriales</taxon>
        <taxon>Propionibacteriaceae</taxon>
        <taxon>Cutibacterium</taxon>
    </lineage>
</organism>
<evidence type="ECO:0000313" key="1">
    <source>
        <dbReference type="EMBL" id="BCY25511.1"/>
    </source>
</evidence>
<reference evidence="1" key="1">
    <citation type="submission" date="2021-06" db="EMBL/GenBank/DDBJ databases">
        <title>Genome sequence of Cutibacterium modestum strain KB17-24694.</title>
        <authorList>
            <person name="Dekio I."/>
            <person name="Asahina A."/>
            <person name="Nishida M."/>
        </authorList>
    </citation>
    <scope>NUCLEOTIDE SEQUENCE</scope>
    <source>
        <strain evidence="1">KB17-24694</strain>
    </source>
</reference>
<gene>
    <name evidence="1" type="ORF">KB1_15010</name>
</gene>
<name>A0AAD1KQV0_9ACTN</name>
<dbReference type="SUPFAM" id="SSF52540">
    <property type="entry name" value="P-loop containing nucleoside triphosphate hydrolases"/>
    <property type="match status" value="1"/>
</dbReference>